<evidence type="ECO:0000256" key="1">
    <source>
        <dbReference type="SAM" id="MobiDB-lite"/>
    </source>
</evidence>
<dbReference type="AlphaFoldDB" id="A0A7S0Y145"/>
<feature type="region of interest" description="Disordered" evidence="1">
    <location>
        <begin position="51"/>
        <end position="87"/>
    </location>
</feature>
<proteinExistence type="predicted"/>
<feature type="signal peptide" evidence="2">
    <location>
        <begin position="1"/>
        <end position="22"/>
    </location>
</feature>
<keyword evidence="2" id="KW-0732">Signal</keyword>
<dbReference type="EMBL" id="HBFK01029458">
    <property type="protein sequence ID" value="CAD8751444.1"/>
    <property type="molecule type" value="Transcribed_RNA"/>
</dbReference>
<evidence type="ECO:0000256" key="2">
    <source>
        <dbReference type="SAM" id="SignalP"/>
    </source>
</evidence>
<name>A0A7S0Y145_HEMAN</name>
<organism evidence="3">
    <name type="scientific">Hemiselmis andersenii</name>
    <name type="common">Cryptophyte alga</name>
    <dbReference type="NCBI Taxonomy" id="464988"/>
    <lineage>
        <taxon>Eukaryota</taxon>
        <taxon>Cryptophyceae</taxon>
        <taxon>Cryptomonadales</taxon>
        <taxon>Hemiselmidaceae</taxon>
        <taxon>Hemiselmis</taxon>
    </lineage>
</organism>
<feature type="compositionally biased region" description="Low complexity" evidence="1">
    <location>
        <begin position="55"/>
        <end position="74"/>
    </location>
</feature>
<evidence type="ECO:0000313" key="3">
    <source>
        <dbReference type="EMBL" id="CAD8751444.1"/>
    </source>
</evidence>
<protein>
    <submittedName>
        <fullName evidence="3">Uncharacterized protein</fullName>
    </submittedName>
</protein>
<feature type="chain" id="PRO_5030977164" evidence="2">
    <location>
        <begin position="23"/>
        <end position="188"/>
    </location>
</feature>
<sequence length="188" mass="19244">MMGVLKMMAALLLVQTVGGSLAANSGPAGCLRAAVADIAVNGGVHRPLGGGGGAPASPMPLSCSSSASSLPAAPRGEGRPKHHKLHRVGTVRSELSENALVPLCDHEDEEEGLQQEGEGGGGMVLGARPRMRPESYPSCGTADNYVAQRVRAKVPLRRGMGRGGIIDPCKVYVKASLYGGISCFAETA</sequence>
<reference evidence="3" key="1">
    <citation type="submission" date="2021-01" db="EMBL/GenBank/DDBJ databases">
        <authorList>
            <person name="Corre E."/>
            <person name="Pelletier E."/>
            <person name="Niang G."/>
            <person name="Scheremetjew M."/>
            <person name="Finn R."/>
            <person name="Kale V."/>
            <person name="Holt S."/>
            <person name="Cochrane G."/>
            <person name="Meng A."/>
            <person name="Brown T."/>
            <person name="Cohen L."/>
        </authorList>
    </citation>
    <scope>NUCLEOTIDE SEQUENCE</scope>
    <source>
        <strain evidence="3">CCMP441</strain>
    </source>
</reference>
<accession>A0A7S0Y145</accession>
<gene>
    <name evidence="3" type="ORF">HAND1043_LOCUS17950</name>
</gene>